<dbReference type="OrthoDB" id="9779183at2"/>
<organism evidence="2 3">
    <name type="scientific">Eubacterium barkeri</name>
    <name type="common">Clostridium barkeri</name>
    <dbReference type="NCBI Taxonomy" id="1528"/>
    <lineage>
        <taxon>Bacteria</taxon>
        <taxon>Bacillati</taxon>
        <taxon>Bacillota</taxon>
        <taxon>Clostridia</taxon>
        <taxon>Eubacteriales</taxon>
        <taxon>Eubacteriaceae</taxon>
        <taxon>Eubacterium</taxon>
    </lineage>
</organism>
<evidence type="ECO:0000313" key="3">
    <source>
        <dbReference type="Proteomes" id="UP000199652"/>
    </source>
</evidence>
<sequence length="267" mass="29352">MKRQVVIKIIIDILMLIFFVSMVFAQATGLIYHEIFGLVLGGLVLLHVLLNRKWIAGVLRRFRQKPTATKFKFFLNASLVFLTFVIIITGIFISIILFNGSGLGNRPLLVAIHKFSTYGILGIIGLHLLLHAKYLVGVFSKLGKNWKTKGVRQVVTATFALVLLGFFAYNQVRPIIAGASTTTEVATTPNPTVILPENTTSQREEITEPPTPTVEQATPAVTLNDYLSGLFCTGCSKHCPLISPRCGKGDTQAQEATVEYHSLYGDS</sequence>
<evidence type="ECO:0008006" key="4">
    <source>
        <dbReference type="Google" id="ProtNLM"/>
    </source>
</evidence>
<feature type="transmembrane region" description="Helical" evidence="1">
    <location>
        <begin position="5"/>
        <end position="24"/>
    </location>
</feature>
<dbReference type="AlphaFoldDB" id="A0A1H3GUR3"/>
<keyword evidence="1" id="KW-0472">Membrane</keyword>
<keyword evidence="3" id="KW-1185">Reference proteome</keyword>
<evidence type="ECO:0000313" key="2">
    <source>
        <dbReference type="EMBL" id="SDY07072.1"/>
    </source>
</evidence>
<keyword evidence="1" id="KW-0812">Transmembrane</keyword>
<name>A0A1H3GUR3_EUBBA</name>
<keyword evidence="1" id="KW-1133">Transmembrane helix</keyword>
<evidence type="ECO:0000256" key="1">
    <source>
        <dbReference type="SAM" id="Phobius"/>
    </source>
</evidence>
<gene>
    <name evidence="2" type="ORF">SAMN04488579_11539</name>
</gene>
<proteinExistence type="predicted"/>
<dbReference type="STRING" id="1528.SAMN04488579_11539"/>
<protein>
    <recommendedName>
        <fullName evidence="4">DUF4405 domain-containing protein</fullName>
    </recommendedName>
</protein>
<feature type="transmembrane region" description="Helical" evidence="1">
    <location>
        <begin position="71"/>
        <end position="98"/>
    </location>
</feature>
<dbReference type="EMBL" id="FNOU01000015">
    <property type="protein sequence ID" value="SDY07072.1"/>
    <property type="molecule type" value="Genomic_DNA"/>
</dbReference>
<dbReference type="Proteomes" id="UP000199652">
    <property type="component" value="Unassembled WGS sequence"/>
</dbReference>
<reference evidence="3" key="1">
    <citation type="submission" date="2016-10" db="EMBL/GenBank/DDBJ databases">
        <authorList>
            <person name="Varghese N."/>
            <person name="Submissions S."/>
        </authorList>
    </citation>
    <scope>NUCLEOTIDE SEQUENCE [LARGE SCALE GENOMIC DNA]</scope>
    <source>
        <strain evidence="3">VPI 5359</strain>
    </source>
</reference>
<feature type="transmembrane region" description="Helical" evidence="1">
    <location>
        <begin position="30"/>
        <end position="50"/>
    </location>
</feature>
<feature type="transmembrane region" description="Helical" evidence="1">
    <location>
        <begin position="151"/>
        <end position="169"/>
    </location>
</feature>
<feature type="transmembrane region" description="Helical" evidence="1">
    <location>
        <begin position="118"/>
        <end position="139"/>
    </location>
</feature>
<accession>A0A1H3GUR3</accession>
<dbReference type="RefSeq" id="WP_090245814.1">
    <property type="nucleotide sequence ID" value="NZ_FNOU01000015.1"/>
</dbReference>